<accession>A0A6J4MA20</accession>
<sequence>MKRLALAAVAALALAAPAAGQTPRVRDVPRRPVLWAQADTNSANSYYMHGMMRLVDHPAEAAAAFYWAARLRPGYADALYGRRVALLMTDRDRLVRYMRGERGTRRNPEILAIDSLQLRALALDPFLVQKFDRPLMRSYVLGLVLEDMRRNGGNDNRVLAQHQVDTWLNQTTDPGMRAWAAYSAGRFPQAIEYYEQSLRRARPRERASIRADLGRIHFFSGNLDKAVEHFTAAAAEMRKDDDRDLVFVYESKALLEHSAGTVYEKMGNHSAAQEAYGRALQEDLSFAAAHRQLSMLALARGDTATAISELALAVELSPADPELRVQHGLVLVLARKAQEGVAELTKAIELEPLYAAPRLLLARLNDASGIPDQALEHYRAYLDRAARDDSGYAHAQQRIAALDAQLKAAP</sequence>
<dbReference type="SUPFAM" id="SSF48452">
    <property type="entry name" value="TPR-like"/>
    <property type="match status" value="2"/>
</dbReference>
<evidence type="ECO:0000313" key="4">
    <source>
        <dbReference type="EMBL" id="CAA9352775.1"/>
    </source>
</evidence>
<gene>
    <name evidence="4" type="ORF">AVDCRST_MAG68-3778</name>
</gene>
<dbReference type="InterPro" id="IPR019734">
    <property type="entry name" value="TPR_rpt"/>
</dbReference>
<evidence type="ECO:0000256" key="1">
    <source>
        <dbReference type="ARBA" id="ARBA00022737"/>
    </source>
</evidence>
<dbReference type="Gene3D" id="1.25.40.10">
    <property type="entry name" value="Tetratricopeptide repeat domain"/>
    <property type="match status" value="2"/>
</dbReference>
<name>A0A6J4MA20_9BACT</name>
<protein>
    <submittedName>
        <fullName evidence="4">Uncharacterized protein</fullName>
    </submittedName>
</protein>
<feature type="signal peptide" evidence="3">
    <location>
        <begin position="1"/>
        <end position="18"/>
    </location>
</feature>
<dbReference type="PANTHER" id="PTHR44186">
    <property type="match status" value="1"/>
</dbReference>
<dbReference type="EMBL" id="CADCTW010000177">
    <property type="protein sequence ID" value="CAA9352775.1"/>
    <property type="molecule type" value="Genomic_DNA"/>
</dbReference>
<dbReference type="PANTHER" id="PTHR44186:SF1">
    <property type="entry name" value="BARDET-BIEDL SYNDROME 4 PROTEIN"/>
    <property type="match status" value="1"/>
</dbReference>
<reference evidence="4" key="1">
    <citation type="submission" date="2020-02" db="EMBL/GenBank/DDBJ databases">
        <authorList>
            <person name="Meier V. D."/>
        </authorList>
    </citation>
    <scope>NUCLEOTIDE SEQUENCE</scope>
    <source>
        <strain evidence="4">AVDCRST_MAG68</strain>
    </source>
</reference>
<keyword evidence="2" id="KW-0802">TPR repeat</keyword>
<dbReference type="InterPro" id="IPR011990">
    <property type="entry name" value="TPR-like_helical_dom_sf"/>
</dbReference>
<evidence type="ECO:0000256" key="3">
    <source>
        <dbReference type="SAM" id="SignalP"/>
    </source>
</evidence>
<dbReference type="SMART" id="SM00028">
    <property type="entry name" value="TPR"/>
    <property type="match status" value="5"/>
</dbReference>
<dbReference type="AlphaFoldDB" id="A0A6J4MA20"/>
<proteinExistence type="predicted"/>
<evidence type="ECO:0000256" key="2">
    <source>
        <dbReference type="ARBA" id="ARBA00022803"/>
    </source>
</evidence>
<organism evidence="4">
    <name type="scientific">uncultured Gemmatimonadota bacterium</name>
    <dbReference type="NCBI Taxonomy" id="203437"/>
    <lineage>
        <taxon>Bacteria</taxon>
        <taxon>Pseudomonadati</taxon>
        <taxon>Gemmatimonadota</taxon>
        <taxon>environmental samples</taxon>
    </lineage>
</organism>
<keyword evidence="3" id="KW-0732">Signal</keyword>
<dbReference type="Pfam" id="PF13432">
    <property type="entry name" value="TPR_16"/>
    <property type="match status" value="2"/>
</dbReference>
<feature type="chain" id="PRO_5027023722" evidence="3">
    <location>
        <begin position="19"/>
        <end position="410"/>
    </location>
</feature>
<keyword evidence="1" id="KW-0677">Repeat</keyword>